<dbReference type="InterPro" id="IPR000792">
    <property type="entry name" value="Tscrpt_reg_LuxR_C"/>
</dbReference>
<feature type="domain" description="Response regulatory" evidence="4">
    <location>
        <begin position="3"/>
        <end position="128"/>
    </location>
</feature>
<dbReference type="EMBL" id="LR134363">
    <property type="protein sequence ID" value="VEG74161.1"/>
    <property type="molecule type" value="Genomic_DNA"/>
</dbReference>
<dbReference type="Gene3D" id="1.10.10.10">
    <property type="entry name" value="Winged helix-like DNA-binding domain superfamily/Winged helix DNA-binding domain"/>
    <property type="match status" value="1"/>
</dbReference>
<dbReference type="CDD" id="cd17535">
    <property type="entry name" value="REC_NarL-like"/>
    <property type="match status" value="1"/>
</dbReference>
<dbReference type="RefSeq" id="WP_026426439.1">
    <property type="nucleotide sequence ID" value="NZ_CBCRWE010000020.1"/>
</dbReference>
<name>A0A448KB82_9ACTO</name>
<dbReference type="Pfam" id="PF00196">
    <property type="entry name" value="GerE"/>
    <property type="match status" value="1"/>
</dbReference>
<reference evidence="5 6" key="1">
    <citation type="submission" date="2018-12" db="EMBL/GenBank/DDBJ databases">
        <authorList>
            <consortium name="Pathogen Informatics"/>
        </authorList>
    </citation>
    <scope>NUCLEOTIDE SEQUENCE [LARGE SCALE GENOMIC DNA]</scope>
    <source>
        <strain evidence="5 6">NCTC11923</strain>
    </source>
</reference>
<dbReference type="GO" id="GO:0000160">
    <property type="term" value="P:phosphorelay signal transduction system"/>
    <property type="evidence" value="ECO:0007669"/>
    <property type="project" value="InterPro"/>
</dbReference>
<dbReference type="InterPro" id="IPR036388">
    <property type="entry name" value="WH-like_DNA-bd_sf"/>
</dbReference>
<dbReference type="Proteomes" id="UP000276899">
    <property type="component" value="Chromosome"/>
</dbReference>
<keyword evidence="2" id="KW-0238">DNA-binding</keyword>
<proteinExistence type="predicted"/>
<protein>
    <submittedName>
        <fullName evidence="5">Response regulator protein vraR</fullName>
    </submittedName>
</protein>
<evidence type="ECO:0000313" key="6">
    <source>
        <dbReference type="Proteomes" id="UP000276899"/>
    </source>
</evidence>
<feature type="modified residue" description="4-aspartylphosphate" evidence="3">
    <location>
        <position position="63"/>
    </location>
</feature>
<dbReference type="PROSITE" id="PS50110">
    <property type="entry name" value="RESPONSE_REGULATORY"/>
    <property type="match status" value="1"/>
</dbReference>
<sequence length="229" mass="25203">MLRVMIVEDDRDVRAMLATEIAAIRDVEVVAAAKNGHEALSIFQAMMAQGDTGRPPVDAILLDVNMPRMSGPQAARQIRQLDARVVLVMLTMFDTPEALRDSFDAGATGFLTKDCPADEVVDYLRRAVRGEQVVSQRATEVLINAFTQNARDRKAQESLLRQAEALPPRLRGVYELLVTGATNRRVAKVMGLAESTVRIYVSEVLHRLGYNSRAELIAAYAGVGSSEKY</sequence>
<organism evidence="5 6">
    <name type="scientific">Actinomyces slackii</name>
    <dbReference type="NCBI Taxonomy" id="52774"/>
    <lineage>
        <taxon>Bacteria</taxon>
        <taxon>Bacillati</taxon>
        <taxon>Actinomycetota</taxon>
        <taxon>Actinomycetes</taxon>
        <taxon>Actinomycetales</taxon>
        <taxon>Actinomycetaceae</taxon>
        <taxon>Actinomyces</taxon>
    </lineage>
</organism>
<dbReference type="PANTHER" id="PTHR43214:SF42">
    <property type="entry name" value="TRANSCRIPTIONAL REGULATORY PROTEIN DESR"/>
    <property type="match status" value="1"/>
</dbReference>
<dbReference type="AlphaFoldDB" id="A0A448KB82"/>
<dbReference type="InterPro" id="IPR011006">
    <property type="entry name" value="CheY-like_superfamily"/>
</dbReference>
<dbReference type="InterPro" id="IPR039420">
    <property type="entry name" value="WalR-like"/>
</dbReference>
<dbReference type="GO" id="GO:0006355">
    <property type="term" value="P:regulation of DNA-templated transcription"/>
    <property type="evidence" value="ECO:0007669"/>
    <property type="project" value="InterPro"/>
</dbReference>
<dbReference type="InterPro" id="IPR058245">
    <property type="entry name" value="NreC/VraR/RcsB-like_REC"/>
</dbReference>
<dbReference type="SMART" id="SM00448">
    <property type="entry name" value="REC"/>
    <property type="match status" value="1"/>
</dbReference>
<dbReference type="Pfam" id="PF00072">
    <property type="entry name" value="Response_reg"/>
    <property type="match status" value="1"/>
</dbReference>
<dbReference type="STRING" id="1278298.GCA_000428685_00303"/>
<evidence type="ECO:0000313" key="5">
    <source>
        <dbReference type="EMBL" id="VEG74161.1"/>
    </source>
</evidence>
<keyword evidence="1 3" id="KW-0597">Phosphoprotein</keyword>
<dbReference type="SMART" id="SM00421">
    <property type="entry name" value="HTH_LUXR"/>
    <property type="match status" value="1"/>
</dbReference>
<evidence type="ECO:0000256" key="2">
    <source>
        <dbReference type="ARBA" id="ARBA00023125"/>
    </source>
</evidence>
<dbReference type="KEGG" id="asla:NCTC11923_00782"/>
<dbReference type="SUPFAM" id="SSF46894">
    <property type="entry name" value="C-terminal effector domain of the bipartite response regulators"/>
    <property type="match status" value="1"/>
</dbReference>
<evidence type="ECO:0000259" key="4">
    <source>
        <dbReference type="PROSITE" id="PS50110"/>
    </source>
</evidence>
<dbReference type="GO" id="GO:0003677">
    <property type="term" value="F:DNA binding"/>
    <property type="evidence" value="ECO:0007669"/>
    <property type="project" value="UniProtKB-KW"/>
</dbReference>
<dbReference type="PANTHER" id="PTHR43214">
    <property type="entry name" value="TWO-COMPONENT RESPONSE REGULATOR"/>
    <property type="match status" value="1"/>
</dbReference>
<dbReference type="Gene3D" id="3.40.50.2300">
    <property type="match status" value="1"/>
</dbReference>
<keyword evidence="6" id="KW-1185">Reference proteome</keyword>
<gene>
    <name evidence="5" type="primary">vraR_4</name>
    <name evidence="5" type="ORF">NCTC11923_00782</name>
</gene>
<dbReference type="InterPro" id="IPR001789">
    <property type="entry name" value="Sig_transdc_resp-reg_receiver"/>
</dbReference>
<evidence type="ECO:0000256" key="1">
    <source>
        <dbReference type="ARBA" id="ARBA00022553"/>
    </source>
</evidence>
<dbReference type="PRINTS" id="PR00038">
    <property type="entry name" value="HTHLUXR"/>
</dbReference>
<accession>A0A448KB82</accession>
<evidence type="ECO:0000256" key="3">
    <source>
        <dbReference type="PROSITE-ProRule" id="PRU00169"/>
    </source>
</evidence>
<dbReference type="SUPFAM" id="SSF52172">
    <property type="entry name" value="CheY-like"/>
    <property type="match status" value="1"/>
</dbReference>
<dbReference type="InterPro" id="IPR016032">
    <property type="entry name" value="Sig_transdc_resp-reg_C-effctor"/>
</dbReference>